<dbReference type="EMBL" id="CP002085">
    <property type="protein sequence ID" value="ADK85460.1"/>
    <property type="molecule type" value="Genomic_DNA"/>
</dbReference>
<dbReference type="RefSeq" id="WP_013258901.1">
    <property type="nucleotide sequence ID" value="NC_014365.1"/>
</dbReference>
<sequence>MLALVYNALLTLGLALCAPWLALRLLRADSRRVALARLGLGRRWLPAPPPPGGLWLHALSVGEVRSAVPLLRGLAARFPRRPLIFSVGTAQGLAMARQQLAGMEVTTLVRPLDAPWAVGRLLDVLRPALFCLVEGDIWPAWQWALARRGAPRLLVNGRVSPRTFKSYRRAPALARGLFAGFDRVLAQTETDRQRLAAIGVGDDRLAVGGNLKFDSAPAPLDRAAIARIAHDLGLVGRPVVVAGSTHQGEEEPCLEALAALKDQWPDLALLLAPREVRRGGAVARLAAERGFRVARVSQGRPPEGCDVVVLDVLGRLAQAYAIGRAAFVGGSLCAVGGHNLLEPAAQGVPVVFGPVVHNFLEMAQMLEDIGGGARIQSGDELLAVWRELLAEPLKAAAMGRAGREFCQAHRGAVARAVEEAASLLERAHGC</sequence>
<proteinExistence type="inferred from homology"/>
<evidence type="ECO:0000256" key="2">
    <source>
        <dbReference type="ARBA" id="ARBA00012621"/>
    </source>
</evidence>
<comment type="similarity">
    <text evidence="9">Belongs to the glycosyltransferase group 1 family.</text>
</comment>
<evidence type="ECO:0000256" key="5">
    <source>
        <dbReference type="ARBA" id="ARBA00031445"/>
    </source>
</evidence>
<evidence type="ECO:0000256" key="7">
    <source>
        <dbReference type="PIRSR" id="PIRSR639901-1"/>
    </source>
</evidence>
<dbReference type="PANTHER" id="PTHR42755">
    <property type="entry name" value="3-DEOXY-MANNO-OCTULOSONATE CYTIDYLYLTRANSFERASE"/>
    <property type="match status" value="1"/>
</dbReference>
<dbReference type="Pfam" id="PF04413">
    <property type="entry name" value="Glycos_transf_N"/>
    <property type="match status" value="1"/>
</dbReference>
<evidence type="ECO:0000256" key="3">
    <source>
        <dbReference type="ARBA" id="ARBA00019077"/>
    </source>
</evidence>
<dbReference type="CAZy" id="GT30">
    <property type="family name" value="Glycosyltransferase Family 30"/>
</dbReference>
<dbReference type="KEGG" id="dbr:Deba_2095"/>
<dbReference type="PANTHER" id="PTHR42755:SF1">
    <property type="entry name" value="3-DEOXY-D-MANNO-OCTULOSONIC ACID TRANSFERASE, MITOCHONDRIAL-RELATED"/>
    <property type="match status" value="1"/>
</dbReference>
<evidence type="ECO:0000256" key="1">
    <source>
        <dbReference type="ARBA" id="ARBA00004713"/>
    </source>
</evidence>
<evidence type="ECO:0000313" key="12">
    <source>
        <dbReference type="Proteomes" id="UP000009047"/>
    </source>
</evidence>
<keyword evidence="9" id="KW-0472">Membrane</keyword>
<dbReference type="Proteomes" id="UP000009047">
    <property type="component" value="Chromosome"/>
</dbReference>
<protein>
    <recommendedName>
        <fullName evidence="3 9">3-deoxy-D-manno-octulosonic acid transferase</fullName>
        <shortName evidence="9">Kdo transferase</shortName>
        <ecNumber evidence="2 9">2.4.99.12</ecNumber>
    </recommendedName>
    <alternativeName>
        <fullName evidence="5 9">Lipid IV(A) 3-deoxy-D-manno-octulosonic acid transferase</fullName>
    </alternativeName>
</protein>
<keyword evidence="12" id="KW-1185">Reference proteome</keyword>
<feature type="site" description="Transition state stabilizer" evidence="8">
    <location>
        <position position="134"/>
    </location>
</feature>
<dbReference type="GO" id="GO:0009245">
    <property type="term" value="P:lipid A biosynthetic process"/>
    <property type="evidence" value="ECO:0007669"/>
    <property type="project" value="TreeGrafter"/>
</dbReference>
<dbReference type="EC" id="2.4.99.12" evidence="2 9"/>
<dbReference type="STRING" id="644282.Deba_2095"/>
<evidence type="ECO:0000256" key="4">
    <source>
        <dbReference type="ARBA" id="ARBA00022679"/>
    </source>
</evidence>
<keyword evidence="4 9" id="KW-0808">Transferase</keyword>
<feature type="active site" description="Proton acceptor" evidence="7">
    <location>
        <position position="63"/>
    </location>
</feature>
<feature type="domain" description="3-deoxy-D-manno-octulosonic-acid transferase N-terminal" evidence="10">
    <location>
        <begin position="37"/>
        <end position="214"/>
    </location>
</feature>
<dbReference type="UniPathway" id="UPA00958"/>
<evidence type="ECO:0000313" key="11">
    <source>
        <dbReference type="EMBL" id="ADK85460.1"/>
    </source>
</evidence>
<keyword evidence="9" id="KW-1003">Cell membrane</keyword>
<evidence type="ECO:0000259" key="10">
    <source>
        <dbReference type="Pfam" id="PF04413"/>
    </source>
</evidence>
<dbReference type="AlphaFoldDB" id="E1QIE3"/>
<dbReference type="SUPFAM" id="SSF53756">
    <property type="entry name" value="UDP-Glycosyltransferase/glycogen phosphorylase"/>
    <property type="match status" value="1"/>
</dbReference>
<reference evidence="11 12" key="1">
    <citation type="journal article" date="2010" name="Stand. Genomic Sci.">
        <title>Complete genome sequence of Desulfarculus baarsii type strain (2st14).</title>
        <authorList>
            <person name="Sun H."/>
            <person name="Spring S."/>
            <person name="Lapidus A."/>
            <person name="Davenport K."/>
            <person name="Del Rio T.G."/>
            <person name="Tice H."/>
            <person name="Nolan M."/>
            <person name="Copeland A."/>
            <person name="Cheng J.F."/>
            <person name="Lucas S."/>
            <person name="Tapia R."/>
            <person name="Goodwin L."/>
            <person name="Pitluck S."/>
            <person name="Ivanova N."/>
            <person name="Pagani I."/>
            <person name="Mavromatis K."/>
            <person name="Ovchinnikova G."/>
            <person name="Pati A."/>
            <person name="Chen A."/>
            <person name="Palaniappan K."/>
            <person name="Hauser L."/>
            <person name="Chang Y.J."/>
            <person name="Jeffries C.D."/>
            <person name="Detter J.C."/>
            <person name="Han C."/>
            <person name="Rohde M."/>
            <person name="Brambilla E."/>
            <person name="Goker M."/>
            <person name="Woyke T."/>
            <person name="Bristow J."/>
            <person name="Eisen J.A."/>
            <person name="Markowitz V."/>
            <person name="Hugenholtz P."/>
            <person name="Kyrpides N.C."/>
            <person name="Klenk H.P."/>
            <person name="Land M."/>
        </authorList>
    </citation>
    <scope>NUCLEOTIDE SEQUENCE [LARGE SCALE GENOMIC DNA]</scope>
    <source>
        <strain evidence="12">ATCC 33931 / DSM 2075 / LMG 7858 / VKM B-1802 / 2st14</strain>
    </source>
</reference>
<dbReference type="OrthoDB" id="9789797at2"/>
<comment type="pathway">
    <text evidence="1 9">Bacterial outer membrane biogenesis; LPS core biosynthesis.</text>
</comment>
<dbReference type="GO" id="GO:0009244">
    <property type="term" value="P:lipopolysaccharide core region biosynthetic process"/>
    <property type="evidence" value="ECO:0007669"/>
    <property type="project" value="UniProtKB-UniRule"/>
</dbReference>
<feature type="site" description="Transition state stabilizer" evidence="8">
    <location>
        <position position="212"/>
    </location>
</feature>
<dbReference type="InterPro" id="IPR039901">
    <property type="entry name" value="Kdotransferase"/>
</dbReference>
<comment type="function">
    <text evidence="9">Involved in lipopolysaccharide (LPS) biosynthesis. Catalyzes the transfer of 3-deoxy-D-manno-octulosonate (Kdo) residue(s) from CMP-Kdo to lipid IV(A), the tetraacyldisaccharide-1,4'-bisphosphate precursor of lipid A.</text>
</comment>
<gene>
    <name evidence="11" type="ordered locus">Deba_2095</name>
</gene>
<accession>E1QIE3</accession>
<dbReference type="GO" id="GO:0043842">
    <property type="term" value="F:Kdo transferase activity"/>
    <property type="evidence" value="ECO:0007669"/>
    <property type="project" value="UniProtKB-EC"/>
</dbReference>
<dbReference type="Gene3D" id="3.40.50.2000">
    <property type="entry name" value="Glycogen Phosphorylase B"/>
    <property type="match status" value="1"/>
</dbReference>
<dbReference type="InterPro" id="IPR007507">
    <property type="entry name" value="Glycos_transf_N"/>
</dbReference>
<keyword evidence="9" id="KW-0448">Lipopolysaccharide biosynthesis</keyword>
<dbReference type="HOGENOM" id="CLU_036146_2_0_7"/>
<dbReference type="Gene3D" id="3.40.50.11720">
    <property type="entry name" value="3-Deoxy-D-manno-octulosonic-acid transferase, N-terminal domain"/>
    <property type="match status" value="1"/>
</dbReference>
<comment type="subcellular location">
    <subcellularLocation>
        <location evidence="9">Cell membrane</location>
    </subcellularLocation>
</comment>
<evidence type="ECO:0000256" key="8">
    <source>
        <dbReference type="PIRSR" id="PIRSR639901-2"/>
    </source>
</evidence>
<comment type="catalytic activity">
    <reaction evidence="6 9">
        <text>lipid IVA (E. coli) + CMP-3-deoxy-beta-D-manno-octulosonate = alpha-Kdo-(2-&gt;6)-lipid IVA (E. coli) + CMP + H(+)</text>
        <dbReference type="Rhea" id="RHEA:28066"/>
        <dbReference type="ChEBI" id="CHEBI:15378"/>
        <dbReference type="ChEBI" id="CHEBI:58603"/>
        <dbReference type="ChEBI" id="CHEBI:60364"/>
        <dbReference type="ChEBI" id="CHEBI:60377"/>
        <dbReference type="ChEBI" id="CHEBI:85987"/>
        <dbReference type="EC" id="2.4.99.12"/>
    </reaction>
</comment>
<organism evidence="11 12">
    <name type="scientific">Desulfarculus baarsii (strain ATCC 33931 / DSM 2075 / LMG 7858 / VKM B-1802 / 2st14)</name>
    <dbReference type="NCBI Taxonomy" id="644282"/>
    <lineage>
        <taxon>Bacteria</taxon>
        <taxon>Pseudomonadati</taxon>
        <taxon>Thermodesulfobacteriota</taxon>
        <taxon>Desulfarculia</taxon>
        <taxon>Desulfarculales</taxon>
        <taxon>Desulfarculaceae</taxon>
        <taxon>Desulfarculus</taxon>
    </lineage>
</organism>
<evidence type="ECO:0000256" key="9">
    <source>
        <dbReference type="RuleBase" id="RU365103"/>
    </source>
</evidence>
<dbReference type="eggNOG" id="COG1519">
    <property type="taxonomic scope" value="Bacteria"/>
</dbReference>
<dbReference type="InterPro" id="IPR038107">
    <property type="entry name" value="Glycos_transf_N_sf"/>
</dbReference>
<evidence type="ECO:0000256" key="6">
    <source>
        <dbReference type="ARBA" id="ARBA00049183"/>
    </source>
</evidence>
<name>E1QIE3_DESB2</name>
<dbReference type="GO" id="GO:0005886">
    <property type="term" value="C:plasma membrane"/>
    <property type="evidence" value="ECO:0007669"/>
    <property type="project" value="UniProtKB-SubCell"/>
</dbReference>